<name>A0A9W9AWS5_9AGAR</name>
<dbReference type="EMBL" id="JAOTPV010000001">
    <property type="protein sequence ID" value="KAJ4490413.1"/>
    <property type="molecule type" value="Genomic_DNA"/>
</dbReference>
<protein>
    <submittedName>
        <fullName evidence="1">Uncharacterized protein</fullName>
    </submittedName>
</protein>
<dbReference type="GO" id="GO:0007166">
    <property type="term" value="P:cell surface receptor signaling pathway"/>
    <property type="evidence" value="ECO:0007669"/>
    <property type="project" value="InterPro"/>
</dbReference>
<organism evidence="1 2">
    <name type="scientific">Lentinula aciculospora</name>
    <dbReference type="NCBI Taxonomy" id="153920"/>
    <lineage>
        <taxon>Eukaryota</taxon>
        <taxon>Fungi</taxon>
        <taxon>Dikarya</taxon>
        <taxon>Basidiomycota</taxon>
        <taxon>Agaricomycotina</taxon>
        <taxon>Agaricomycetes</taxon>
        <taxon>Agaricomycetidae</taxon>
        <taxon>Agaricales</taxon>
        <taxon>Marasmiineae</taxon>
        <taxon>Omphalotaceae</taxon>
        <taxon>Lentinula</taxon>
    </lineage>
</organism>
<dbReference type="Gene3D" id="1.20.930.20">
    <property type="entry name" value="Adaptor protein Cbl, N-terminal domain"/>
    <property type="match status" value="1"/>
</dbReference>
<dbReference type="InterPro" id="IPR059179">
    <property type="entry name" value="MLKL-like_MCAfunc"/>
</dbReference>
<gene>
    <name evidence="1" type="ORF">J3R30DRAFT_3421410</name>
</gene>
<dbReference type="InterPro" id="IPR036537">
    <property type="entry name" value="Adaptor_Cbl_N_dom_sf"/>
</dbReference>
<dbReference type="Proteomes" id="UP001150266">
    <property type="component" value="Unassembled WGS sequence"/>
</dbReference>
<dbReference type="CDD" id="cd21037">
    <property type="entry name" value="MLKL_NTD"/>
    <property type="match status" value="1"/>
</dbReference>
<reference evidence="1" key="1">
    <citation type="submission" date="2022-08" db="EMBL/GenBank/DDBJ databases">
        <title>A Global Phylogenomic Analysis of the Shiitake Genus Lentinula.</title>
        <authorList>
            <consortium name="DOE Joint Genome Institute"/>
            <person name="Sierra-Patev S."/>
            <person name="Min B."/>
            <person name="Naranjo-Ortiz M."/>
            <person name="Looney B."/>
            <person name="Konkel Z."/>
            <person name="Slot J.C."/>
            <person name="Sakamoto Y."/>
            <person name="Steenwyk J.L."/>
            <person name="Rokas A."/>
            <person name="Carro J."/>
            <person name="Camarero S."/>
            <person name="Ferreira P."/>
            <person name="Molpeceres G."/>
            <person name="Ruiz-Duenas F.J."/>
            <person name="Serrano A."/>
            <person name="Henrissat B."/>
            <person name="Drula E."/>
            <person name="Hughes K.W."/>
            <person name="Mata J.L."/>
            <person name="Ishikawa N.K."/>
            <person name="Vargas-Isla R."/>
            <person name="Ushijima S."/>
            <person name="Smith C.A."/>
            <person name="Ahrendt S."/>
            <person name="Andreopoulos W."/>
            <person name="He G."/>
            <person name="Labutti K."/>
            <person name="Lipzen A."/>
            <person name="Ng V."/>
            <person name="Riley R."/>
            <person name="Sandor L."/>
            <person name="Barry K."/>
            <person name="Martinez A.T."/>
            <person name="Xiao Y."/>
            <person name="Gibbons J.G."/>
            <person name="Terashima K."/>
            <person name="Grigoriev I.V."/>
            <person name="Hibbett D.S."/>
        </authorList>
    </citation>
    <scope>NUCLEOTIDE SEQUENCE</scope>
    <source>
        <strain evidence="1">JLM2183</strain>
    </source>
</reference>
<dbReference type="AlphaFoldDB" id="A0A9W9AWS5"/>
<comment type="caution">
    <text evidence="1">The sequence shown here is derived from an EMBL/GenBank/DDBJ whole genome shotgun (WGS) entry which is preliminary data.</text>
</comment>
<keyword evidence="2" id="KW-1185">Reference proteome</keyword>
<accession>A0A9W9AWS5</accession>
<evidence type="ECO:0000313" key="1">
    <source>
        <dbReference type="EMBL" id="KAJ4490413.1"/>
    </source>
</evidence>
<dbReference type="OrthoDB" id="2857127at2759"/>
<proteinExistence type="predicted"/>
<sequence>MQTPRMRNLLRLRFVTKTKANSKNRSANSIDTLGWLIDIADTIQTASTAAPFPQIQGAAAALSVLLRCIQKVYQNKEEYEELLSRIKSILGVIRKVIDESDKTMCARMSEVLKEFDATLRDIVRTINSERQRNDKWIKQFLHSHSVSDSILRLKMKFDDARLNVLVTATFAHHSSMKEQVSTLDEKLAVGIASQAAVAIETKSSLSRLQQQSETIHSETQAQSLLMSQNQTDLMAAFTMQSQHIRNGLHAQGKLAVHHHLQATSDLKEHQVWLQTTSFVSK</sequence>
<evidence type="ECO:0000313" key="2">
    <source>
        <dbReference type="Proteomes" id="UP001150266"/>
    </source>
</evidence>